<dbReference type="GO" id="GO:0031267">
    <property type="term" value="F:small GTPase binding"/>
    <property type="evidence" value="ECO:0007669"/>
    <property type="project" value="TreeGrafter"/>
</dbReference>
<dbReference type="InterPro" id="IPR001452">
    <property type="entry name" value="SH3_domain"/>
</dbReference>
<dbReference type="Gene3D" id="2.30.30.40">
    <property type="entry name" value="SH3 Domains"/>
    <property type="match status" value="1"/>
</dbReference>
<name>V4AAX7_LOTGI</name>
<dbReference type="PROSITE" id="PS50002">
    <property type="entry name" value="SH3"/>
    <property type="match status" value="1"/>
</dbReference>
<dbReference type="InterPro" id="IPR032376">
    <property type="entry name" value="DOCK_N"/>
</dbReference>
<dbReference type="RefSeq" id="XP_009058772.1">
    <property type="nucleotide sequence ID" value="XM_009060524.1"/>
</dbReference>
<dbReference type="STRING" id="225164.V4AAX7"/>
<protein>
    <recommendedName>
        <fullName evidence="3">SH3 domain-containing protein</fullName>
    </recommendedName>
</protein>
<dbReference type="GO" id="GO:0005737">
    <property type="term" value="C:cytoplasm"/>
    <property type="evidence" value="ECO:0007669"/>
    <property type="project" value="TreeGrafter"/>
</dbReference>
<dbReference type="OrthoDB" id="18896at2759"/>
<evidence type="ECO:0000313" key="5">
    <source>
        <dbReference type="Proteomes" id="UP000030746"/>
    </source>
</evidence>
<gene>
    <name evidence="4" type="ORF">LOTGIDRAFT_123192</name>
</gene>
<proteinExistence type="predicted"/>
<dbReference type="GO" id="GO:0007264">
    <property type="term" value="P:small GTPase-mediated signal transduction"/>
    <property type="evidence" value="ECO:0007669"/>
    <property type="project" value="InterPro"/>
</dbReference>
<dbReference type="HOGENOM" id="CLU_039802_0_0_1"/>
<dbReference type="OMA" id="WYRGYTH"/>
<dbReference type="InterPro" id="IPR042455">
    <property type="entry name" value="DOCK_N_sub1"/>
</dbReference>
<dbReference type="Gene3D" id="1.20.1270.350">
    <property type="entry name" value="Dedicator of cytokinesis N-terminal subdomain"/>
    <property type="match status" value="1"/>
</dbReference>
<feature type="non-terminal residue" evidence="4">
    <location>
        <position position="1"/>
    </location>
</feature>
<dbReference type="GeneID" id="20232206"/>
<accession>V4AAX7</accession>
<keyword evidence="1 2" id="KW-0728">SH3 domain</keyword>
<dbReference type="InterPro" id="IPR026791">
    <property type="entry name" value="DOCK"/>
</dbReference>
<evidence type="ECO:0000259" key="3">
    <source>
        <dbReference type="PROSITE" id="PS50002"/>
    </source>
</evidence>
<dbReference type="PANTHER" id="PTHR45653:SF12">
    <property type="entry name" value="SPONGE, ISOFORM E"/>
    <property type="match status" value="1"/>
</dbReference>
<reference evidence="4 5" key="1">
    <citation type="journal article" date="2013" name="Nature">
        <title>Insights into bilaterian evolution from three spiralian genomes.</title>
        <authorList>
            <person name="Simakov O."/>
            <person name="Marletaz F."/>
            <person name="Cho S.J."/>
            <person name="Edsinger-Gonzales E."/>
            <person name="Havlak P."/>
            <person name="Hellsten U."/>
            <person name="Kuo D.H."/>
            <person name="Larsson T."/>
            <person name="Lv J."/>
            <person name="Arendt D."/>
            <person name="Savage R."/>
            <person name="Osoegawa K."/>
            <person name="de Jong P."/>
            <person name="Grimwood J."/>
            <person name="Chapman J.A."/>
            <person name="Shapiro H."/>
            <person name="Aerts A."/>
            <person name="Otillar R.P."/>
            <person name="Terry A.Y."/>
            <person name="Boore J.L."/>
            <person name="Grigoriev I.V."/>
            <person name="Lindberg D.R."/>
            <person name="Seaver E.C."/>
            <person name="Weisblat D.A."/>
            <person name="Putnam N.H."/>
            <person name="Rokhsar D.S."/>
        </authorList>
    </citation>
    <scope>NUCLEOTIDE SEQUENCE [LARGE SCALE GENOMIC DNA]</scope>
</reference>
<organism evidence="4 5">
    <name type="scientific">Lottia gigantea</name>
    <name type="common">Giant owl limpet</name>
    <dbReference type="NCBI Taxonomy" id="225164"/>
    <lineage>
        <taxon>Eukaryota</taxon>
        <taxon>Metazoa</taxon>
        <taxon>Spiralia</taxon>
        <taxon>Lophotrochozoa</taxon>
        <taxon>Mollusca</taxon>
        <taxon>Gastropoda</taxon>
        <taxon>Patellogastropoda</taxon>
        <taxon>Lottioidea</taxon>
        <taxon>Lottiidae</taxon>
        <taxon>Lottia</taxon>
    </lineage>
</organism>
<sequence>VGIYNYEGKSEHSLPLQIGTCLHLVEEYGPKTPGKAIWYRGYSMKNKDKQGIFPASYVHVKPCKVENEGRFENIIPTEDPVMKEVTFVLRDWAVKWKKLYVVLSLFQESHPMFTRIEEVMVALINYRRQLVQNTITEDQLFSIKNEIIMRIDWGNGKLGLDLVPRIDGEIIDDEKHSVISLYRVHCNSPRKLTMSRQRSSKENRHYDTHHVLVNVRGFPCNVGDEAEIYLSLFDADTNQFISEKFLVRYSKQGMPLSMDKLDAYYGLFLVGIICKLQTKLTNC</sequence>
<dbReference type="PANTHER" id="PTHR45653">
    <property type="entry name" value="DEDICATOR OF CYTOKINESIS"/>
    <property type="match status" value="1"/>
</dbReference>
<dbReference type="GO" id="GO:0005886">
    <property type="term" value="C:plasma membrane"/>
    <property type="evidence" value="ECO:0007669"/>
    <property type="project" value="TreeGrafter"/>
</dbReference>
<dbReference type="EMBL" id="KB202408">
    <property type="protein sequence ID" value="ESO90446.1"/>
    <property type="molecule type" value="Genomic_DNA"/>
</dbReference>
<evidence type="ECO:0000256" key="2">
    <source>
        <dbReference type="PROSITE-ProRule" id="PRU00192"/>
    </source>
</evidence>
<dbReference type="Proteomes" id="UP000030746">
    <property type="component" value="Unassembled WGS sequence"/>
</dbReference>
<dbReference type="KEGG" id="lgi:LOTGIDRAFT_123192"/>
<dbReference type="InterPro" id="IPR036028">
    <property type="entry name" value="SH3-like_dom_sf"/>
</dbReference>
<dbReference type="AlphaFoldDB" id="V4AAX7"/>
<dbReference type="GO" id="GO:0005085">
    <property type="term" value="F:guanyl-nucleotide exchange factor activity"/>
    <property type="evidence" value="ECO:0007669"/>
    <property type="project" value="InterPro"/>
</dbReference>
<dbReference type="SUPFAM" id="SSF50044">
    <property type="entry name" value="SH3-domain"/>
    <property type="match status" value="1"/>
</dbReference>
<feature type="domain" description="SH3" evidence="3">
    <location>
        <begin position="1"/>
        <end position="63"/>
    </location>
</feature>
<dbReference type="CDD" id="cd11872">
    <property type="entry name" value="SH3_DOCK_AB"/>
    <property type="match status" value="1"/>
</dbReference>
<keyword evidence="5" id="KW-1185">Reference proteome</keyword>
<evidence type="ECO:0000256" key="1">
    <source>
        <dbReference type="ARBA" id="ARBA00022443"/>
    </source>
</evidence>
<evidence type="ECO:0000313" key="4">
    <source>
        <dbReference type="EMBL" id="ESO90446.1"/>
    </source>
</evidence>
<dbReference type="Pfam" id="PF16172">
    <property type="entry name" value="DOCK_N"/>
    <property type="match status" value="1"/>
</dbReference>
<dbReference type="CTD" id="20232206"/>